<dbReference type="AlphaFoldDB" id="A0A7X0H6W5"/>
<gene>
    <name evidence="1" type="ORF">HNQ40_001037</name>
</gene>
<keyword evidence="2" id="KW-1185">Reference proteome</keyword>
<evidence type="ECO:0000313" key="2">
    <source>
        <dbReference type="Proteomes" id="UP000541810"/>
    </source>
</evidence>
<sequence>MMLQFQQNDTTQPHRFRLLDTSGDVVTGATPAVEIMKPGQSAYSAASGAVTELSEGNYSFAGHAGDRDTLGVMLVRITAAGAETLEGPVTIVGHDPQQALALVAAVLTGVRTVTDNGDATKTVRCMASDGVTPKVDLTHNANGELTAVVIDPT</sequence>
<dbReference type="RefSeq" id="WP_184676817.1">
    <property type="nucleotide sequence ID" value="NZ_JACHGY010000001.1"/>
</dbReference>
<comment type="caution">
    <text evidence="1">The sequence shown here is derived from an EMBL/GenBank/DDBJ whole genome shotgun (WGS) entry which is preliminary data.</text>
</comment>
<dbReference type="EMBL" id="JACHGY010000001">
    <property type="protein sequence ID" value="MBB6429231.1"/>
    <property type="molecule type" value="Genomic_DNA"/>
</dbReference>
<accession>A0A7X0H6W5</accession>
<organism evidence="1 2">
    <name type="scientific">Algisphaera agarilytica</name>
    <dbReference type="NCBI Taxonomy" id="1385975"/>
    <lineage>
        <taxon>Bacteria</taxon>
        <taxon>Pseudomonadati</taxon>
        <taxon>Planctomycetota</taxon>
        <taxon>Phycisphaerae</taxon>
        <taxon>Phycisphaerales</taxon>
        <taxon>Phycisphaeraceae</taxon>
        <taxon>Algisphaera</taxon>
    </lineage>
</organism>
<protein>
    <submittedName>
        <fullName evidence="1">Uncharacterized protein</fullName>
    </submittedName>
</protein>
<dbReference type="Proteomes" id="UP000541810">
    <property type="component" value="Unassembled WGS sequence"/>
</dbReference>
<evidence type="ECO:0000313" key="1">
    <source>
        <dbReference type="EMBL" id="MBB6429231.1"/>
    </source>
</evidence>
<proteinExistence type="predicted"/>
<reference evidence="1 2" key="1">
    <citation type="submission" date="2020-08" db="EMBL/GenBank/DDBJ databases">
        <title>Genomic Encyclopedia of Type Strains, Phase IV (KMG-IV): sequencing the most valuable type-strain genomes for metagenomic binning, comparative biology and taxonomic classification.</title>
        <authorList>
            <person name="Goeker M."/>
        </authorList>
    </citation>
    <scope>NUCLEOTIDE SEQUENCE [LARGE SCALE GENOMIC DNA]</scope>
    <source>
        <strain evidence="1 2">DSM 103725</strain>
    </source>
</reference>
<name>A0A7X0H6W5_9BACT</name>